<evidence type="ECO:0000256" key="5">
    <source>
        <dbReference type="ARBA" id="ARBA00022898"/>
    </source>
</evidence>
<dbReference type="GO" id="GO:0005829">
    <property type="term" value="C:cytosol"/>
    <property type="evidence" value="ECO:0007669"/>
    <property type="project" value="TreeGrafter"/>
</dbReference>
<dbReference type="Gene3D" id="3.90.1150.10">
    <property type="entry name" value="Aspartate Aminotransferase, domain 1"/>
    <property type="match status" value="1"/>
</dbReference>
<keyword evidence="8" id="KW-1185">Reference proteome</keyword>
<keyword evidence="5 6" id="KW-0663">Pyridoxal phosphate</keyword>
<evidence type="ECO:0000256" key="2">
    <source>
        <dbReference type="ARBA" id="ARBA00008954"/>
    </source>
</evidence>
<dbReference type="Gene3D" id="3.40.640.10">
    <property type="entry name" value="Type I PLP-dependent aspartate aminotransferase-like (Major domain)"/>
    <property type="match status" value="1"/>
</dbReference>
<dbReference type="PROSITE" id="PS00600">
    <property type="entry name" value="AA_TRANSFER_CLASS_3"/>
    <property type="match status" value="1"/>
</dbReference>
<evidence type="ECO:0000256" key="3">
    <source>
        <dbReference type="ARBA" id="ARBA00022576"/>
    </source>
</evidence>
<gene>
    <name evidence="7" type="ORF">SAMN05428998_11377</name>
</gene>
<reference evidence="7 8" key="1">
    <citation type="submission" date="2017-04" db="EMBL/GenBank/DDBJ databases">
        <authorList>
            <person name="Afonso C.L."/>
            <person name="Miller P.J."/>
            <person name="Scott M.A."/>
            <person name="Spackman E."/>
            <person name="Goraichik I."/>
            <person name="Dimitrov K.M."/>
            <person name="Suarez D.L."/>
            <person name="Swayne D.E."/>
        </authorList>
    </citation>
    <scope>NUCLEOTIDE SEQUENCE [LARGE SCALE GENOMIC DNA]</scope>
    <source>
        <strain evidence="7 8">USBA 355</strain>
    </source>
</reference>
<dbReference type="Proteomes" id="UP000192917">
    <property type="component" value="Unassembled WGS sequence"/>
</dbReference>
<dbReference type="NCBIfam" id="NF005685">
    <property type="entry name" value="PRK07483.1"/>
    <property type="match status" value="1"/>
</dbReference>
<dbReference type="SUPFAM" id="SSF53383">
    <property type="entry name" value="PLP-dependent transferases"/>
    <property type="match status" value="1"/>
</dbReference>
<evidence type="ECO:0000313" key="8">
    <source>
        <dbReference type="Proteomes" id="UP000192917"/>
    </source>
</evidence>
<organism evidence="7 8">
    <name type="scientific">Tistlia consotensis USBA 355</name>
    <dbReference type="NCBI Taxonomy" id="560819"/>
    <lineage>
        <taxon>Bacteria</taxon>
        <taxon>Pseudomonadati</taxon>
        <taxon>Pseudomonadota</taxon>
        <taxon>Alphaproteobacteria</taxon>
        <taxon>Rhodospirillales</taxon>
        <taxon>Rhodovibrionaceae</taxon>
        <taxon>Tistlia</taxon>
    </lineage>
</organism>
<evidence type="ECO:0008006" key="9">
    <source>
        <dbReference type="Google" id="ProtNLM"/>
    </source>
</evidence>
<protein>
    <recommendedName>
        <fullName evidence="9">Adenosylmethionine-8-amino-7-oxononanoate aminotransferase</fullName>
    </recommendedName>
</protein>
<dbReference type="Pfam" id="PF00202">
    <property type="entry name" value="Aminotran_3"/>
    <property type="match status" value="1"/>
</dbReference>
<accession>A0A1Y6C6K4</accession>
<dbReference type="InterPro" id="IPR015424">
    <property type="entry name" value="PyrdxlP-dep_Trfase"/>
</dbReference>
<evidence type="ECO:0000313" key="7">
    <source>
        <dbReference type="EMBL" id="SMF38851.1"/>
    </source>
</evidence>
<keyword evidence="4" id="KW-0808">Transferase</keyword>
<keyword evidence="3" id="KW-0032">Aminotransferase</keyword>
<dbReference type="AlphaFoldDB" id="A0A1Y6C6K4"/>
<name>A0A1Y6C6K4_9PROT</name>
<proteinExistence type="inferred from homology"/>
<dbReference type="FunFam" id="3.40.640.10:FF:000014">
    <property type="entry name" value="Adenosylmethionine-8-amino-7-oxononanoate aminotransferase, probable"/>
    <property type="match status" value="1"/>
</dbReference>
<dbReference type="InterPro" id="IPR005814">
    <property type="entry name" value="Aminotrans_3"/>
</dbReference>
<sequence>MSTSDVLHRQLDRRLPTVVSGSGPYLVDDEGRRYLDASGGAAVSCLGHDHPRVVEAIARQASRVAFAHTSMLTNAPMEELAHRLIDAAPPGIARVAFLSGGSEAVEAALKLARQYFMEIGQPERRYVIARHQSYHGNTLGALSVSGHAARRAFYAPFLAQNVAHIPPCYAYRHQAPDETPEAYGLRAADALEAKILELGAGTVAAFIAEPIVGATLGAVPAVPGYFRRVREICDRHGVLFIADEVMCGMGRSGTLFAMEQEGAVPDLITVAKGLAAGYQPLGALLVGQRIVEAIAAGSGALAHGHTYMGHAIACAAGVAVFDAIREEGLLHNVRRLGGLLEDGLRARFGQHPHVGDIRGRGLLWALELVESRDDKRPFPRAARLHAAFKETAMRHGLICYPSGGTADGLEGDHVLLAPPYNAEPAHIEEIVELVGKALSTVLSAQLGSDEPTTEASGA</sequence>
<dbReference type="InterPro" id="IPR015421">
    <property type="entry name" value="PyrdxlP-dep_Trfase_major"/>
</dbReference>
<comment type="similarity">
    <text evidence="2 6">Belongs to the class-III pyridoxal-phosphate-dependent aminotransferase family.</text>
</comment>
<dbReference type="InterPro" id="IPR049704">
    <property type="entry name" value="Aminotrans_3_PPA_site"/>
</dbReference>
<evidence type="ECO:0000256" key="6">
    <source>
        <dbReference type="RuleBase" id="RU003560"/>
    </source>
</evidence>
<dbReference type="PANTHER" id="PTHR43094">
    <property type="entry name" value="AMINOTRANSFERASE"/>
    <property type="match status" value="1"/>
</dbReference>
<dbReference type="STRING" id="560819.SAMN05428998_11377"/>
<dbReference type="CDD" id="cd00610">
    <property type="entry name" value="OAT_like"/>
    <property type="match status" value="1"/>
</dbReference>
<evidence type="ECO:0000256" key="4">
    <source>
        <dbReference type="ARBA" id="ARBA00022679"/>
    </source>
</evidence>
<comment type="cofactor">
    <cofactor evidence="1">
        <name>pyridoxal 5'-phosphate</name>
        <dbReference type="ChEBI" id="CHEBI:597326"/>
    </cofactor>
</comment>
<dbReference type="GO" id="GO:0008483">
    <property type="term" value="F:transaminase activity"/>
    <property type="evidence" value="ECO:0007669"/>
    <property type="project" value="UniProtKB-KW"/>
</dbReference>
<dbReference type="EMBL" id="FWZX01000013">
    <property type="protein sequence ID" value="SMF38851.1"/>
    <property type="molecule type" value="Genomic_DNA"/>
</dbReference>
<evidence type="ECO:0000256" key="1">
    <source>
        <dbReference type="ARBA" id="ARBA00001933"/>
    </source>
</evidence>
<dbReference type="InterPro" id="IPR015422">
    <property type="entry name" value="PyrdxlP-dep_Trfase_small"/>
</dbReference>
<dbReference type="GO" id="GO:0030170">
    <property type="term" value="F:pyridoxal phosphate binding"/>
    <property type="evidence" value="ECO:0007669"/>
    <property type="project" value="InterPro"/>
</dbReference>
<dbReference type="RefSeq" id="WP_085123754.1">
    <property type="nucleotide sequence ID" value="NZ_FWZX01000013.1"/>
</dbReference>
<dbReference type="PANTHER" id="PTHR43094:SF1">
    <property type="entry name" value="AMINOTRANSFERASE CLASS-III"/>
    <property type="match status" value="1"/>
</dbReference>